<feature type="transmembrane region" description="Helical" evidence="1">
    <location>
        <begin position="269"/>
        <end position="292"/>
    </location>
</feature>
<dbReference type="Pfam" id="PF13795">
    <property type="entry name" value="HupE_UreJ_2"/>
    <property type="match status" value="1"/>
</dbReference>
<evidence type="ECO:0000313" key="2">
    <source>
        <dbReference type="EMBL" id="MFC7336740.1"/>
    </source>
</evidence>
<feature type="transmembrane region" description="Helical" evidence="1">
    <location>
        <begin position="206"/>
        <end position="225"/>
    </location>
</feature>
<dbReference type="RefSeq" id="WP_379710339.1">
    <property type="nucleotide sequence ID" value="NZ_JBHTBS010000002.1"/>
</dbReference>
<comment type="caution">
    <text evidence="2">The sequence shown here is derived from an EMBL/GenBank/DDBJ whole genome shotgun (WGS) entry which is preliminary data.</text>
</comment>
<evidence type="ECO:0000256" key="1">
    <source>
        <dbReference type="SAM" id="Phobius"/>
    </source>
</evidence>
<dbReference type="Proteomes" id="UP001596472">
    <property type="component" value="Unassembled WGS sequence"/>
</dbReference>
<proteinExistence type="predicted"/>
<protein>
    <submittedName>
        <fullName evidence="2">HupE/UreJ family protein</fullName>
    </submittedName>
</protein>
<keyword evidence="1" id="KW-0472">Membrane</keyword>
<keyword evidence="3" id="KW-1185">Reference proteome</keyword>
<feature type="transmembrane region" description="Helical" evidence="1">
    <location>
        <begin position="177"/>
        <end position="200"/>
    </location>
</feature>
<keyword evidence="1" id="KW-1133">Transmembrane helix</keyword>
<reference evidence="3" key="1">
    <citation type="journal article" date="2019" name="Int. J. Syst. Evol. Microbiol.">
        <title>The Global Catalogue of Microorganisms (GCM) 10K type strain sequencing project: providing services to taxonomists for standard genome sequencing and annotation.</title>
        <authorList>
            <consortium name="The Broad Institute Genomics Platform"/>
            <consortium name="The Broad Institute Genome Sequencing Center for Infectious Disease"/>
            <person name="Wu L."/>
            <person name="Ma J."/>
        </authorList>
    </citation>
    <scope>NUCLEOTIDE SEQUENCE [LARGE SCALE GENOMIC DNA]</scope>
    <source>
        <strain evidence="3">CGMCC 4.1467</strain>
    </source>
</reference>
<organism evidence="2 3">
    <name type="scientific">Haloferula chungangensis</name>
    <dbReference type="NCBI Taxonomy" id="1048331"/>
    <lineage>
        <taxon>Bacteria</taxon>
        <taxon>Pseudomonadati</taxon>
        <taxon>Verrucomicrobiota</taxon>
        <taxon>Verrucomicrobiia</taxon>
        <taxon>Verrucomicrobiales</taxon>
        <taxon>Verrucomicrobiaceae</taxon>
        <taxon>Haloferula</taxon>
    </lineage>
</organism>
<dbReference type="InterPro" id="IPR032809">
    <property type="entry name" value="Put_HupE_UreJ"/>
</dbReference>
<evidence type="ECO:0000313" key="3">
    <source>
        <dbReference type="Proteomes" id="UP001596472"/>
    </source>
</evidence>
<feature type="transmembrane region" description="Helical" evidence="1">
    <location>
        <begin position="151"/>
        <end position="170"/>
    </location>
</feature>
<gene>
    <name evidence="2" type="ORF">ACFQY0_06095</name>
</gene>
<accession>A0ABW2L5G3</accession>
<sequence>MKGRWLGWVLLFLGMLVPLCHGHNTRAARLDIEQLGETEYVLRYEVALTGMEDGHLPQLPEQCRWVDEPAESAGLVRLRFASEGRPLAAGDSIFLPWKDNGALVSMVWSDGTFAREFFPATRSGIKVPLEELHAGSGTLGRTARRFTELGIHHILGGIDHLLFVVGLILLVADRRKLILAVTAFTLAHSVTLALSVFGVVQLDSGVVEVLIALSIVLLAKEILMAKQGHHGLAWKQPWIVAFAFGLFHGLGFAGVLAEMNLTNESIPQALLFFNLGVELGQILFVIVCWSLLMMVRRLKLRVPEQLGVLPPYVLGSIAAVWTLERVMEIGIAM</sequence>
<feature type="transmembrane region" description="Helical" evidence="1">
    <location>
        <begin position="237"/>
        <end position="257"/>
    </location>
</feature>
<name>A0ABW2L5G3_9BACT</name>
<keyword evidence="1" id="KW-0812">Transmembrane</keyword>
<dbReference type="EMBL" id="JBHTBS010000002">
    <property type="protein sequence ID" value="MFC7336740.1"/>
    <property type="molecule type" value="Genomic_DNA"/>
</dbReference>